<dbReference type="FunFam" id="3.40.50.300:FF:000916">
    <property type="entry name" value="ABC transporter B family member 9"/>
    <property type="match status" value="1"/>
</dbReference>
<feature type="transmembrane region" description="Helical" evidence="11">
    <location>
        <begin position="913"/>
        <end position="932"/>
    </location>
</feature>
<reference evidence="14" key="1">
    <citation type="submission" date="2019-10" db="EMBL/GenBank/DDBJ databases">
        <title>Conservation and host-specific expression of non-tandemly repeated heterogenous ribosome RNA gene in arbuscular mycorrhizal fungi.</title>
        <authorList>
            <person name="Maeda T."/>
            <person name="Kobayashi Y."/>
            <person name="Nakagawa T."/>
            <person name="Ezawa T."/>
            <person name="Yamaguchi K."/>
            <person name="Bino T."/>
            <person name="Nishimoto Y."/>
            <person name="Shigenobu S."/>
            <person name="Kawaguchi M."/>
        </authorList>
    </citation>
    <scope>NUCLEOTIDE SEQUENCE</scope>
    <source>
        <strain evidence="14">HR1</strain>
    </source>
</reference>
<dbReference type="EMBL" id="BLAL01000160">
    <property type="protein sequence ID" value="GES86117.1"/>
    <property type="molecule type" value="Genomic_DNA"/>
</dbReference>
<dbReference type="InterPro" id="IPR011527">
    <property type="entry name" value="ABC1_TM_dom"/>
</dbReference>
<keyword evidence="3" id="KW-0813">Transport</keyword>
<feature type="transmembrane region" description="Helical" evidence="11">
    <location>
        <begin position="349"/>
        <end position="373"/>
    </location>
</feature>
<dbReference type="CDD" id="cd03249">
    <property type="entry name" value="ABC_MTABC3_MDL1_MDL2"/>
    <property type="match status" value="2"/>
</dbReference>
<feature type="compositionally biased region" description="Basic residues" evidence="10">
    <location>
        <begin position="72"/>
        <end position="85"/>
    </location>
</feature>
<feature type="coiled-coil region" evidence="9">
    <location>
        <begin position="746"/>
        <end position="773"/>
    </location>
</feature>
<dbReference type="InterPro" id="IPR036640">
    <property type="entry name" value="ABC1_TM_sf"/>
</dbReference>
<evidence type="ECO:0000256" key="2">
    <source>
        <dbReference type="ARBA" id="ARBA00007577"/>
    </source>
</evidence>
<evidence type="ECO:0000256" key="6">
    <source>
        <dbReference type="ARBA" id="ARBA00022840"/>
    </source>
</evidence>
<dbReference type="Gene3D" id="3.40.50.300">
    <property type="entry name" value="P-loop containing nucleotide triphosphate hydrolases"/>
    <property type="match status" value="2"/>
</dbReference>
<dbReference type="Proteomes" id="UP000615446">
    <property type="component" value="Unassembled WGS sequence"/>
</dbReference>
<dbReference type="Pfam" id="PF00664">
    <property type="entry name" value="ABC_membrane"/>
    <property type="match status" value="2"/>
</dbReference>
<dbReference type="FunFam" id="1.20.1560.10:FF:000009">
    <property type="entry name" value="ABC transporter B family member 1"/>
    <property type="match status" value="1"/>
</dbReference>
<dbReference type="PROSITE" id="PS50929">
    <property type="entry name" value="ABC_TM1F"/>
    <property type="match status" value="2"/>
</dbReference>
<evidence type="ECO:0000313" key="14">
    <source>
        <dbReference type="EMBL" id="GES86117.1"/>
    </source>
</evidence>
<dbReference type="PANTHER" id="PTHR43394:SF27">
    <property type="entry name" value="ATP-DEPENDENT TRANSLOCASE ABCB1-LIKE"/>
    <property type="match status" value="1"/>
</dbReference>
<proteinExistence type="inferred from homology"/>
<feature type="region of interest" description="Disordered" evidence="10">
    <location>
        <begin position="697"/>
        <end position="727"/>
    </location>
</feature>
<dbReference type="InterPro" id="IPR003593">
    <property type="entry name" value="AAA+_ATPase"/>
</dbReference>
<dbReference type="Pfam" id="PF00005">
    <property type="entry name" value="ABC_tran"/>
    <property type="match status" value="2"/>
</dbReference>
<feature type="transmembrane region" description="Helical" evidence="11">
    <location>
        <begin position="388"/>
        <end position="410"/>
    </location>
</feature>
<dbReference type="GO" id="GO:0005524">
    <property type="term" value="F:ATP binding"/>
    <property type="evidence" value="ECO:0007669"/>
    <property type="project" value="UniProtKB-KW"/>
</dbReference>
<keyword evidence="5" id="KW-0547">Nucleotide-binding</keyword>
<evidence type="ECO:0000259" key="13">
    <source>
        <dbReference type="PROSITE" id="PS50929"/>
    </source>
</evidence>
<evidence type="ECO:0000256" key="7">
    <source>
        <dbReference type="ARBA" id="ARBA00022989"/>
    </source>
</evidence>
<keyword evidence="8 11" id="KW-0472">Membrane</keyword>
<feature type="transmembrane region" description="Helical" evidence="11">
    <location>
        <begin position="108"/>
        <end position="135"/>
    </location>
</feature>
<keyword evidence="9" id="KW-0175">Coiled coil</keyword>
<feature type="domain" description="ABC transporter" evidence="12">
    <location>
        <begin position="451"/>
        <end position="692"/>
    </location>
</feature>
<sequence>MSSKEQENDTEKMVTTIATITPTTTTTLYEEEIDFSIVDALPPQHTSKSDSAGQDDDEKEDHDDKVNEKSSSKIKKSKKKKVKKSSKTENNTIPMSQMFRFATPLDKFYMIVGSIAAIANGVSMPFMTIIFSGFIDIFARYSQAVSIHDSTGDEEKFDEAKRALDTDIRTYVFYFVILGAVMFLASYIQMTFWSIAGGNQANRVRKLYYSSILRQEIAYFDNMSTGDITTRISSDTNLYQEGISDKIGFIIQNFATLFGGFIIAFIKSWKLSLVLCSLFPLMMIAGAFMAKAVSGGSAEGQDAYAAAGGIAEQVFSNIRTVLAFGGQSRELARYAKNLELAYKAGRKKAIASGAGIGSVMMILFFSYALAFWYGSKLILNKEKTGGEILNAFFAVMIGAFSIGNASPYFSDVAKALGSAKNLYTAIDRKSLIDVASTTGKTLPSSELEGHIEFKNVSFNYPTRPDVQVLKNFTLKIEPNKTVALVGSSGSGKSTIIGLLERFYDPIEGEILIDGVPIKEWNLKTLRGFIGLVGQEPVLFQNTIRQNIAWGKISEEDKEVTLEEIKEVCKKSNAYDFINELPKKYDTLVGEKGSLLSGGQKQRIAIARALIKNPPILLLDEATSALDTESERLVQDALDNASSNRTTIVIAHRLSTIKNADKIVVMHKGEIKEIGKHDELIAKKGVYYDLVQAQQLKTHKEKGEVNDDDELEEDDDSSNSENTNNDEVAITFDENNKSTQLRKIVTKDSATKSIKFLKEEEERILKEKEEKYNNTKAPFSRLFKLNKPELFLIIIGTLASAINGTIFPLFALLFSAILNAFSKVDHPDELRREANLFSGLFAVIGVCVFIAEFFKNTSFMLSSERLTKRIRLMTFGHLMKQEIAFFDNEDNGTGILTSKLAVDATRVEGLTGSLMGNIIQTAVTISLGLGLAFAYGWKLTLVVVAAAPTVAIANYAKIKSLSGYGSKSRKAYEGTGQIVHQSVSNIRTIASLSLENTFYKVYDKLVSEPHKIAIKGTLIASAGFGVSQAMMFWFYSLAFWYGSQLVKSQEYTVPKMFNVLFAIAFSASSLGQISSFSPNISKAKIAALSIFEILDRKPNTSPPDSINDRPTPVTGSSKFTDVHFSYPARPTTQILRGLSMDVLANKTTALVGSSGSGKSTVISLLLRYYNANSGSIYVENVDIQQWNLDYLRENISLVGQEPVLFDLTIGENIAYAKEGATQDEIETAAKQANIHNFVDALPEKYNTRVGEKGTQLSGGQKQRIAIARALIRNPKLLLLDEATSALDSESEKVVQNALDKASKGRTTLTIAHRLSTIQNSDLILVCKKGKIVEYGKHLELISKKGLYFDLVNKQTLIKKKD</sequence>
<protein>
    <submittedName>
        <fullName evidence="14">Multidrug resistance protein 1</fullName>
    </submittedName>
</protein>
<dbReference type="InterPro" id="IPR027417">
    <property type="entry name" value="P-loop_NTPase"/>
</dbReference>
<evidence type="ECO:0000256" key="8">
    <source>
        <dbReference type="ARBA" id="ARBA00023136"/>
    </source>
</evidence>
<feature type="region of interest" description="Disordered" evidence="10">
    <location>
        <begin position="39"/>
        <end position="88"/>
    </location>
</feature>
<feature type="transmembrane region" description="Helical" evidence="11">
    <location>
        <begin position="789"/>
        <end position="813"/>
    </location>
</feature>
<feature type="transmembrane region" description="Helical" evidence="11">
    <location>
        <begin position="247"/>
        <end position="266"/>
    </location>
</feature>
<name>A0A8H3LHI6_9GLOM</name>
<feature type="transmembrane region" description="Helical" evidence="11">
    <location>
        <begin position="272"/>
        <end position="290"/>
    </location>
</feature>
<accession>A0A8H3LHI6</accession>
<evidence type="ECO:0000259" key="12">
    <source>
        <dbReference type="PROSITE" id="PS50893"/>
    </source>
</evidence>
<feature type="compositionally biased region" description="Basic and acidic residues" evidence="10">
    <location>
        <begin position="1"/>
        <end position="12"/>
    </location>
</feature>
<keyword evidence="4 11" id="KW-0812">Transmembrane</keyword>
<feature type="region of interest" description="Disordered" evidence="10">
    <location>
        <begin position="1"/>
        <end position="21"/>
    </location>
</feature>
<organism evidence="14 15">
    <name type="scientific">Rhizophagus clarus</name>
    <dbReference type="NCBI Taxonomy" id="94130"/>
    <lineage>
        <taxon>Eukaryota</taxon>
        <taxon>Fungi</taxon>
        <taxon>Fungi incertae sedis</taxon>
        <taxon>Mucoromycota</taxon>
        <taxon>Glomeromycotina</taxon>
        <taxon>Glomeromycetes</taxon>
        <taxon>Glomerales</taxon>
        <taxon>Glomeraceae</taxon>
        <taxon>Rhizophagus</taxon>
    </lineage>
</organism>
<feature type="domain" description="ABC transmembrane type-1" evidence="13">
    <location>
        <begin position="111"/>
        <end position="414"/>
    </location>
</feature>
<feature type="compositionally biased region" description="Basic and acidic residues" evidence="10">
    <location>
        <begin position="62"/>
        <end position="71"/>
    </location>
</feature>
<dbReference type="PANTHER" id="PTHR43394">
    <property type="entry name" value="ATP-DEPENDENT PERMEASE MDL1, MITOCHONDRIAL"/>
    <property type="match status" value="1"/>
</dbReference>
<dbReference type="FunFam" id="3.40.50.300:FF:000205">
    <property type="entry name" value="ABC transporter B family member 4"/>
    <property type="match status" value="1"/>
</dbReference>
<evidence type="ECO:0000256" key="11">
    <source>
        <dbReference type="SAM" id="Phobius"/>
    </source>
</evidence>
<dbReference type="InterPro" id="IPR003439">
    <property type="entry name" value="ABC_transporter-like_ATP-bd"/>
</dbReference>
<dbReference type="GO" id="GO:0090374">
    <property type="term" value="P:oligopeptide export from mitochondrion"/>
    <property type="evidence" value="ECO:0007669"/>
    <property type="project" value="TreeGrafter"/>
</dbReference>
<dbReference type="GO" id="GO:0016887">
    <property type="term" value="F:ATP hydrolysis activity"/>
    <property type="evidence" value="ECO:0007669"/>
    <property type="project" value="InterPro"/>
</dbReference>
<keyword evidence="7 11" id="KW-1133">Transmembrane helix</keyword>
<evidence type="ECO:0000256" key="4">
    <source>
        <dbReference type="ARBA" id="ARBA00022692"/>
    </source>
</evidence>
<feature type="compositionally biased region" description="Acidic residues" evidence="10">
    <location>
        <begin position="705"/>
        <end position="717"/>
    </location>
</feature>
<evidence type="ECO:0000256" key="1">
    <source>
        <dbReference type="ARBA" id="ARBA00004141"/>
    </source>
</evidence>
<dbReference type="SUPFAM" id="SSF52540">
    <property type="entry name" value="P-loop containing nucleoside triphosphate hydrolases"/>
    <property type="match status" value="2"/>
</dbReference>
<evidence type="ECO:0000313" key="15">
    <source>
        <dbReference type="Proteomes" id="UP000615446"/>
    </source>
</evidence>
<dbReference type="InterPro" id="IPR017871">
    <property type="entry name" value="ABC_transporter-like_CS"/>
</dbReference>
<dbReference type="Gene3D" id="1.20.1560.10">
    <property type="entry name" value="ABC transporter type 1, transmembrane domain"/>
    <property type="match status" value="1"/>
</dbReference>
<feature type="domain" description="ABC transporter" evidence="12">
    <location>
        <begin position="1116"/>
        <end position="1352"/>
    </location>
</feature>
<dbReference type="GO" id="GO:0005743">
    <property type="term" value="C:mitochondrial inner membrane"/>
    <property type="evidence" value="ECO:0007669"/>
    <property type="project" value="TreeGrafter"/>
</dbReference>
<keyword evidence="6" id="KW-0067">ATP-binding</keyword>
<comment type="similarity">
    <text evidence="2">Belongs to the ABC transporter superfamily. ABCB family. Multidrug resistance exporter (TC 3.A.1.201) subfamily.</text>
</comment>
<dbReference type="FunFam" id="1.20.1560.10:FF:000102">
    <property type="entry name" value="ABC multidrug transporter Mdr1"/>
    <property type="match status" value="1"/>
</dbReference>
<dbReference type="PROSITE" id="PS00211">
    <property type="entry name" value="ABC_TRANSPORTER_1"/>
    <property type="match status" value="2"/>
</dbReference>
<feature type="transmembrane region" description="Helical" evidence="11">
    <location>
        <begin position="1011"/>
        <end position="1035"/>
    </location>
</feature>
<comment type="subcellular location">
    <subcellularLocation>
        <location evidence="1">Membrane</location>
        <topology evidence="1">Multi-pass membrane protein</topology>
    </subcellularLocation>
</comment>
<dbReference type="SUPFAM" id="SSF90123">
    <property type="entry name" value="ABC transporter transmembrane region"/>
    <property type="match status" value="2"/>
</dbReference>
<dbReference type="OrthoDB" id="6500128at2759"/>
<dbReference type="CDD" id="cd18577">
    <property type="entry name" value="ABC_6TM_Pgp_ABCB1_D1_like"/>
    <property type="match status" value="1"/>
</dbReference>
<feature type="domain" description="ABC transmembrane type-1" evidence="13">
    <location>
        <begin position="793"/>
        <end position="1081"/>
    </location>
</feature>
<evidence type="ECO:0000256" key="9">
    <source>
        <dbReference type="SAM" id="Coils"/>
    </source>
</evidence>
<feature type="transmembrane region" description="Helical" evidence="11">
    <location>
        <begin position="833"/>
        <end position="853"/>
    </location>
</feature>
<dbReference type="PROSITE" id="PS50893">
    <property type="entry name" value="ABC_TRANSPORTER_2"/>
    <property type="match status" value="2"/>
</dbReference>
<evidence type="ECO:0000256" key="3">
    <source>
        <dbReference type="ARBA" id="ARBA00022448"/>
    </source>
</evidence>
<dbReference type="InterPro" id="IPR039421">
    <property type="entry name" value="Type_1_exporter"/>
</dbReference>
<dbReference type="SMART" id="SM00382">
    <property type="entry name" value="AAA"/>
    <property type="match status" value="2"/>
</dbReference>
<evidence type="ECO:0000256" key="5">
    <source>
        <dbReference type="ARBA" id="ARBA00022741"/>
    </source>
</evidence>
<evidence type="ECO:0000256" key="10">
    <source>
        <dbReference type="SAM" id="MobiDB-lite"/>
    </source>
</evidence>
<comment type="caution">
    <text evidence="14">The sequence shown here is derived from an EMBL/GenBank/DDBJ whole genome shotgun (WGS) entry which is preliminary data.</text>
</comment>
<gene>
    <name evidence="14" type="ORF">RCL2_001319000</name>
</gene>
<dbReference type="GO" id="GO:0015421">
    <property type="term" value="F:ABC-type oligopeptide transporter activity"/>
    <property type="evidence" value="ECO:0007669"/>
    <property type="project" value="TreeGrafter"/>
</dbReference>
<dbReference type="CDD" id="cd18578">
    <property type="entry name" value="ABC_6TM_Pgp_ABCB1_D2_like"/>
    <property type="match status" value="1"/>
</dbReference>
<feature type="transmembrane region" description="Helical" evidence="11">
    <location>
        <begin position="1055"/>
        <end position="1075"/>
    </location>
</feature>
<feature type="transmembrane region" description="Helical" evidence="11">
    <location>
        <begin position="171"/>
        <end position="196"/>
    </location>
</feature>